<dbReference type="Gene3D" id="1.10.530.10">
    <property type="match status" value="1"/>
</dbReference>
<organism evidence="3">
    <name type="scientific">metagenome</name>
    <dbReference type="NCBI Taxonomy" id="256318"/>
    <lineage>
        <taxon>unclassified sequences</taxon>
        <taxon>metagenomes</taxon>
    </lineage>
</organism>
<evidence type="ECO:0000313" key="3">
    <source>
        <dbReference type="EMBL" id="CUR58173.1"/>
    </source>
</evidence>
<dbReference type="InterPro" id="IPR031304">
    <property type="entry name" value="SLT_2"/>
</dbReference>
<gene>
    <name evidence="3" type="ORF">NOCA2480140</name>
</gene>
<dbReference type="SUPFAM" id="SSF53955">
    <property type="entry name" value="Lysozyme-like"/>
    <property type="match status" value="1"/>
</dbReference>
<dbReference type="CDD" id="cd13399">
    <property type="entry name" value="Slt35-like"/>
    <property type="match status" value="1"/>
</dbReference>
<dbReference type="AlphaFoldDB" id="A0A2P2C847"/>
<dbReference type="InterPro" id="IPR043426">
    <property type="entry name" value="MltB-like"/>
</dbReference>
<proteinExistence type="predicted"/>
<sequence>MRREIGLAAVSLALLLTVPSAGGAVIAPAAAPLGVPQPEASVSEPDSAPLAPVYPPPVTTESGWAKTAAVTTDAVVDSDDPVSSVLLAAYQSAASAVPASCHLPMTLLAAIGQVESGNLAGRSLDAEHRAVPPVLGPVLNGKGFSAIHDTDDGVYDGDRTWDRAVGPMQFIPGTWVRFGADLDGDGERNPQDVEDAAGAAAAYLCYGGRDLATTEGLHAAVLSYNHSETYVDLVLAWKATYDRDGFGSLPTPSVVTRVVSPTIVAPTVPASPGQPDHVTPSVGEPTSAPPPLVEGTKEADDDPLVHPVVDPPAPDPTDPPVTDPTDPPVTDPTDPPVTDPTDPPVTDPTDPPVTEPPVTDPTDPPVTDPTDPPSETPTTPPECEPAASAVIDPETGLPLDDPDTSVDETCLPPCAEAAIEDPTVDPELLCEPASTGP</sequence>
<feature type="domain" description="Transglycosylase SLT" evidence="2">
    <location>
        <begin position="161"/>
        <end position="204"/>
    </location>
</feature>
<name>A0A2P2C847_9ZZZZ</name>
<dbReference type="PANTHER" id="PTHR30163">
    <property type="entry name" value="MEMBRANE-BOUND LYTIC MUREIN TRANSGLYCOSYLASE B"/>
    <property type="match status" value="1"/>
</dbReference>
<dbReference type="GO" id="GO:0009253">
    <property type="term" value="P:peptidoglycan catabolic process"/>
    <property type="evidence" value="ECO:0007669"/>
    <property type="project" value="TreeGrafter"/>
</dbReference>
<accession>A0A2P2C847</accession>
<protein>
    <submittedName>
        <fullName evidence="3">Putative Transglycosylase family protein</fullName>
    </submittedName>
</protein>
<dbReference type="PRINTS" id="PR01217">
    <property type="entry name" value="PRICHEXTENSN"/>
</dbReference>
<evidence type="ECO:0000256" key="1">
    <source>
        <dbReference type="SAM" id="MobiDB-lite"/>
    </source>
</evidence>
<dbReference type="GO" id="GO:0008933">
    <property type="term" value="F:peptidoglycan lytic transglycosylase activity"/>
    <property type="evidence" value="ECO:0007669"/>
    <property type="project" value="TreeGrafter"/>
</dbReference>
<reference evidence="3" key="1">
    <citation type="submission" date="2015-08" db="EMBL/GenBank/DDBJ databases">
        <authorList>
            <person name="Babu N.S."/>
            <person name="Beckwith C.J."/>
            <person name="Beseler K.G."/>
            <person name="Brison A."/>
            <person name="Carone J.V."/>
            <person name="Caskin T.P."/>
            <person name="Diamond M."/>
            <person name="Durham M.E."/>
            <person name="Foxe J.M."/>
            <person name="Go M."/>
            <person name="Henderson B.A."/>
            <person name="Jones I.B."/>
            <person name="McGettigan J.A."/>
            <person name="Micheletti S.J."/>
            <person name="Nasrallah M.E."/>
            <person name="Ortiz D."/>
            <person name="Piller C.R."/>
            <person name="Privatt S.R."/>
            <person name="Schneider S.L."/>
            <person name="Sharp S."/>
            <person name="Smith T.C."/>
            <person name="Stanton J.D."/>
            <person name="Ullery H.E."/>
            <person name="Wilson R.J."/>
            <person name="Serrano M.G."/>
            <person name="Buck G."/>
            <person name="Lee V."/>
            <person name="Wang Y."/>
            <person name="Carvalho R."/>
            <person name="Voegtly L."/>
            <person name="Shi R."/>
            <person name="Duckworth R."/>
            <person name="Johnson A."/>
            <person name="Loviza R."/>
            <person name="Walstead R."/>
            <person name="Shah Z."/>
            <person name="Kiflezghi M."/>
            <person name="Wade K."/>
            <person name="Ball S.L."/>
            <person name="Bradley K.W."/>
            <person name="Asai D.J."/>
            <person name="Bowman C.A."/>
            <person name="Russell D.A."/>
            <person name="Pope W.H."/>
            <person name="Jacobs-Sera D."/>
            <person name="Hendrix R.W."/>
            <person name="Hatfull G.F."/>
        </authorList>
    </citation>
    <scope>NUCLEOTIDE SEQUENCE</scope>
</reference>
<feature type="region of interest" description="Disordered" evidence="1">
    <location>
        <begin position="265"/>
        <end position="437"/>
    </location>
</feature>
<feature type="compositionally biased region" description="Pro residues" evidence="1">
    <location>
        <begin position="309"/>
        <end position="383"/>
    </location>
</feature>
<dbReference type="InterPro" id="IPR023346">
    <property type="entry name" value="Lysozyme-like_dom_sf"/>
</dbReference>
<dbReference type="EMBL" id="CZKA01000043">
    <property type="protein sequence ID" value="CUR58173.1"/>
    <property type="molecule type" value="Genomic_DNA"/>
</dbReference>
<dbReference type="PANTHER" id="PTHR30163:SF8">
    <property type="entry name" value="LYTIC MUREIN TRANSGLYCOSYLASE"/>
    <property type="match status" value="1"/>
</dbReference>
<evidence type="ECO:0000259" key="2">
    <source>
        <dbReference type="Pfam" id="PF13406"/>
    </source>
</evidence>
<dbReference type="Pfam" id="PF13406">
    <property type="entry name" value="SLT_2"/>
    <property type="match status" value="1"/>
</dbReference>